<dbReference type="PANTHER" id="PTHR33861">
    <property type="entry name" value="PROTEIN CBG18333"/>
    <property type="match status" value="1"/>
</dbReference>
<dbReference type="OrthoDB" id="5978002at2759"/>
<dbReference type="AlphaFoldDB" id="A0A8C5QNL8"/>
<dbReference type="GO" id="GO:0005737">
    <property type="term" value="C:cytoplasm"/>
    <property type="evidence" value="ECO:0007669"/>
    <property type="project" value="TreeGrafter"/>
</dbReference>
<proteinExistence type="predicted"/>
<organism evidence="2 3">
    <name type="scientific">Leptobrachium leishanense</name>
    <name type="common">Leishan spiny toad</name>
    <dbReference type="NCBI Taxonomy" id="445787"/>
    <lineage>
        <taxon>Eukaryota</taxon>
        <taxon>Metazoa</taxon>
        <taxon>Chordata</taxon>
        <taxon>Craniata</taxon>
        <taxon>Vertebrata</taxon>
        <taxon>Euteleostomi</taxon>
        <taxon>Amphibia</taxon>
        <taxon>Batrachia</taxon>
        <taxon>Anura</taxon>
        <taxon>Pelobatoidea</taxon>
        <taxon>Megophryidae</taxon>
        <taxon>Leptobrachium</taxon>
    </lineage>
</organism>
<evidence type="ECO:0000313" key="2">
    <source>
        <dbReference type="Ensembl" id="ENSLLEP00000039895.1"/>
    </source>
</evidence>
<gene>
    <name evidence="2" type="primary">MEIOC</name>
</gene>
<dbReference type="GO" id="GO:0007144">
    <property type="term" value="P:female meiosis I"/>
    <property type="evidence" value="ECO:0007669"/>
    <property type="project" value="TreeGrafter"/>
</dbReference>
<dbReference type="PANTHER" id="PTHR33861:SF3">
    <property type="entry name" value="MEIOSIS-SPECIFIC COILED-COIL DOMAIN-CONTAINING PROTEIN MEIOC"/>
    <property type="match status" value="1"/>
</dbReference>
<evidence type="ECO:0000313" key="3">
    <source>
        <dbReference type="Proteomes" id="UP000694569"/>
    </source>
</evidence>
<dbReference type="Proteomes" id="UP000694569">
    <property type="component" value="Unplaced"/>
</dbReference>
<accession>A0A8C5QNL8</accession>
<feature type="region of interest" description="Disordered" evidence="1">
    <location>
        <begin position="43"/>
        <end position="64"/>
    </location>
</feature>
<reference evidence="2" key="1">
    <citation type="submission" date="2025-08" db="UniProtKB">
        <authorList>
            <consortium name="Ensembl"/>
        </authorList>
    </citation>
    <scope>IDENTIFICATION</scope>
</reference>
<dbReference type="InterPro" id="IPR027963">
    <property type="entry name" value="MEIOC"/>
</dbReference>
<dbReference type="GO" id="GO:0005634">
    <property type="term" value="C:nucleus"/>
    <property type="evidence" value="ECO:0007669"/>
    <property type="project" value="TreeGrafter"/>
</dbReference>
<dbReference type="Pfam" id="PF15189">
    <property type="entry name" value="MEIOC"/>
    <property type="match status" value="1"/>
</dbReference>
<protein>
    <submittedName>
        <fullName evidence="2">Meiosis specific with coiled-coil domain</fullName>
    </submittedName>
</protein>
<dbReference type="GeneTree" id="ENSGT00390000003267"/>
<dbReference type="Ensembl" id="ENSLLET00000041505.1">
    <property type="protein sequence ID" value="ENSLLEP00000039895.1"/>
    <property type="gene ID" value="ENSLLEG00000025373.1"/>
</dbReference>
<dbReference type="GO" id="GO:0007141">
    <property type="term" value="P:male meiosis I"/>
    <property type="evidence" value="ECO:0007669"/>
    <property type="project" value="TreeGrafter"/>
</dbReference>
<dbReference type="GO" id="GO:0048255">
    <property type="term" value="P:mRNA stabilization"/>
    <property type="evidence" value="ECO:0007669"/>
    <property type="project" value="TreeGrafter"/>
</dbReference>
<sequence>MEYKAASRFKGLDWSYLNSNYNLMDTSNITCTLPPFYNQQKIPSDGTLMSSENDKSSTSASCSDYTTNSMDSSLFNMSWSTNEEAMKQARSLQAKGKIGVERNECGSEMDLYGLVSSILEEPEEAQSNFTDGVLPAIMRQAWPLTTAKPYAHHDLLRETERSEDMAFLQNNIYGNENICSMETPKLEDLCHDLSGLMQDDQWLYSSSCNESSNFALQESVFDKNVLQTNSSLSEYIKDYSQRRSGLALSHFNRNSVDTELCQYDLLSNSKTKPGNSCFSVQDFRKRSDSNTELPVLSTDSHNKLFQATQRCYKPNNNLLPDQQQNYRLPKATSLISERSSSSDTLFASDYSLKHCGMKRSSTYDENIGLASNSHKLHQQRGSQNSDFFKPCCISSVPESNSIRSTWVNIPAESTLASVYHNKSTTLPAMGHSSAPNKNPSNYSMACSSLAAGDASFQKYCQGNPTIPGSEYGCVGAYGVLEKPYKAADEGLLNSIADKRINRFCETLSSQHRSPDSLGKQSMLYNTDRKDLESANKKYLYLENPMKLKIHRQGRGDDHNDLNSSKFPCQQNRFSDSSMMGDVWSNTCHQLSSNTYESHFPSLGHSVLPVSDSPEMYSYEGMGQGYRNVTNLLQGENTFCRVTPIFTNQKLMKSGSTARRELHACLDECYEQWRAMEKERKKTESILTEYFPGKKVSSSNYIHIQKLNANPTRVDRLLVDQLRERARVITLLGVMERLRSTPLHANISTTLDRHLQTIYAVQGRRKDEIINLSNQKRQGRPPYQNDRDLSLLAYSIKEMAGATRRARTALWCALHMTLPMRLYMGKANDVENM</sequence>
<evidence type="ECO:0000256" key="1">
    <source>
        <dbReference type="SAM" id="MobiDB-lite"/>
    </source>
</evidence>
<reference evidence="2" key="2">
    <citation type="submission" date="2025-09" db="UniProtKB">
        <authorList>
            <consortium name="Ensembl"/>
        </authorList>
    </citation>
    <scope>IDENTIFICATION</scope>
</reference>
<keyword evidence="3" id="KW-1185">Reference proteome</keyword>
<name>A0A8C5QNL8_9ANUR</name>